<dbReference type="InterPro" id="IPR025736">
    <property type="entry name" value="PucR_C-HTH_dom"/>
</dbReference>
<dbReference type="RefSeq" id="WP_115622708.1">
    <property type="nucleotide sequence ID" value="NZ_AP031439.1"/>
</dbReference>
<name>A0A4P6M252_9FIRM</name>
<sequence>MDLQYLQYQLWYHGMKNSKLQYRKKQEFDRYGFYEKGMPAEPRMLYVLNGQELEQYAGDLEGCTVLAAGDCSWSADYACSALLLESEQKNRVCNLLSEIFPAYEKWKFAVNNAELLLPETILEVTSPILHTGMTVINNSYCYIARNEMYREVMRQDFFTDEEIANLVWDEDFYLCQDRTDVYEYRMKTDDMRMLCYNILYEKSYYARFISELPETDYPEIFLKYFTITAEALQAHFNEQGIASHTGVKSGDFCEQVQNLLKGRMPAHRYVIRQYDWEENHTYQVILFQFSEKYPVSTGKEYLRQKIETLFKDCCVIIQDTDYICVRNLSRSKEEDLHGELALFLRENVAKAGISNTYTGFQDWDMYEKQAYEAMEIGRETDAHFWYYYFKDYAFAAMLRACTQKYPAKELISPVLKILKNYDKEHRTDLCQTLDVYLKQNCSATHTAKVLFIQRSSVLKRIEKIKKITGVHLDSCEEKIYIMVSYHILEQMEKMKRKI</sequence>
<dbReference type="PANTHER" id="PTHR33744">
    <property type="entry name" value="CARBOHYDRATE DIACID REGULATOR"/>
    <property type="match status" value="1"/>
</dbReference>
<protein>
    <submittedName>
        <fullName evidence="2">Carbohydrate diacid regulator</fullName>
    </submittedName>
</protein>
<dbReference type="Proteomes" id="UP000289794">
    <property type="component" value="Chromosome"/>
</dbReference>
<proteinExistence type="predicted"/>
<dbReference type="EMBL" id="CP035945">
    <property type="protein sequence ID" value="QBE98536.1"/>
    <property type="molecule type" value="Genomic_DNA"/>
</dbReference>
<dbReference type="AlphaFoldDB" id="A0A4P6M252"/>
<gene>
    <name evidence="2" type="primary">cdaR_7</name>
    <name evidence="2" type="ORF">PMF13cell1_04102</name>
</gene>
<dbReference type="Gene3D" id="1.10.10.2840">
    <property type="entry name" value="PucR C-terminal helix-turn-helix domain"/>
    <property type="match status" value="1"/>
</dbReference>
<evidence type="ECO:0000259" key="1">
    <source>
        <dbReference type="Pfam" id="PF13556"/>
    </source>
</evidence>
<accession>A0A4P6M252</accession>
<dbReference type="PANTHER" id="PTHR33744:SF15">
    <property type="entry name" value="CARBOHYDRATE DIACID REGULATOR"/>
    <property type="match status" value="1"/>
</dbReference>
<evidence type="ECO:0000313" key="3">
    <source>
        <dbReference type="Proteomes" id="UP000289794"/>
    </source>
</evidence>
<dbReference type="InterPro" id="IPR051448">
    <property type="entry name" value="CdaR-like_regulators"/>
</dbReference>
<dbReference type="Pfam" id="PF13556">
    <property type="entry name" value="HTH_30"/>
    <property type="match status" value="1"/>
</dbReference>
<reference evidence="2 3" key="1">
    <citation type="submission" date="2019-01" db="EMBL/GenBank/DDBJ databases">
        <title>PMF-metabolizing Aryl O-demethylase.</title>
        <authorList>
            <person name="Kim M."/>
        </authorList>
    </citation>
    <scope>NUCLEOTIDE SEQUENCE [LARGE SCALE GENOMIC DNA]</scope>
    <source>
        <strain evidence="2 3">PMF1</strain>
    </source>
</reference>
<feature type="domain" description="PucR C-terminal helix-turn-helix" evidence="1">
    <location>
        <begin position="429"/>
        <end position="485"/>
    </location>
</feature>
<organism evidence="2 3">
    <name type="scientific">Blautia producta</name>
    <dbReference type="NCBI Taxonomy" id="33035"/>
    <lineage>
        <taxon>Bacteria</taxon>
        <taxon>Bacillati</taxon>
        <taxon>Bacillota</taxon>
        <taxon>Clostridia</taxon>
        <taxon>Lachnospirales</taxon>
        <taxon>Lachnospiraceae</taxon>
        <taxon>Blautia</taxon>
    </lineage>
</organism>
<evidence type="ECO:0000313" key="2">
    <source>
        <dbReference type="EMBL" id="QBE98536.1"/>
    </source>
</evidence>
<dbReference type="KEGG" id="bpro:PMF13cell1_04102"/>
<dbReference type="InterPro" id="IPR042070">
    <property type="entry name" value="PucR_C-HTH_sf"/>
</dbReference>